<dbReference type="GO" id="GO:0008168">
    <property type="term" value="F:methyltransferase activity"/>
    <property type="evidence" value="ECO:0007669"/>
    <property type="project" value="UniProtKB-KW"/>
</dbReference>
<dbReference type="Proteomes" id="UP000198742">
    <property type="component" value="Unassembled WGS sequence"/>
</dbReference>
<dbReference type="PANTHER" id="PTHR42912">
    <property type="entry name" value="METHYLTRANSFERASE"/>
    <property type="match status" value="1"/>
</dbReference>
<accession>A0A1H4L9R8</accession>
<organism evidence="2 3">
    <name type="scientific">Nocardioides exalbidus</name>
    <dbReference type="NCBI Taxonomy" id="402596"/>
    <lineage>
        <taxon>Bacteria</taxon>
        <taxon>Bacillati</taxon>
        <taxon>Actinomycetota</taxon>
        <taxon>Actinomycetes</taxon>
        <taxon>Propionibacteriales</taxon>
        <taxon>Nocardioidaceae</taxon>
        <taxon>Nocardioides</taxon>
    </lineage>
</organism>
<dbReference type="STRING" id="402596.SAMN04489844_0817"/>
<gene>
    <name evidence="2" type="ORF">SAMN04489844_0817</name>
</gene>
<name>A0A1H4L9R8_9ACTN</name>
<dbReference type="SUPFAM" id="SSF53335">
    <property type="entry name" value="S-adenosyl-L-methionine-dependent methyltransferases"/>
    <property type="match status" value="1"/>
</dbReference>
<keyword evidence="3" id="KW-1185">Reference proteome</keyword>
<dbReference type="InterPro" id="IPR041698">
    <property type="entry name" value="Methyltransf_25"/>
</dbReference>
<evidence type="ECO:0000313" key="3">
    <source>
        <dbReference type="Proteomes" id="UP000198742"/>
    </source>
</evidence>
<reference evidence="3" key="1">
    <citation type="submission" date="2016-10" db="EMBL/GenBank/DDBJ databases">
        <authorList>
            <person name="Varghese N."/>
            <person name="Submissions S."/>
        </authorList>
    </citation>
    <scope>NUCLEOTIDE SEQUENCE [LARGE SCALE GENOMIC DNA]</scope>
    <source>
        <strain evidence="3">DSM 22017</strain>
    </source>
</reference>
<dbReference type="OrthoDB" id="3818442at2"/>
<protein>
    <submittedName>
        <fullName evidence="2">Methyltransferase domain-containing protein</fullName>
    </submittedName>
</protein>
<dbReference type="Pfam" id="PF13649">
    <property type="entry name" value="Methyltransf_25"/>
    <property type="match status" value="1"/>
</dbReference>
<feature type="domain" description="Methyltransferase" evidence="1">
    <location>
        <begin position="47"/>
        <end position="138"/>
    </location>
</feature>
<dbReference type="InterPro" id="IPR029063">
    <property type="entry name" value="SAM-dependent_MTases_sf"/>
</dbReference>
<sequence length="255" mass="29285">MAPSDDNQQIYEDAGVIDIYKSAAPPQQAELNMFEPLNAELKAGRLLDIGIGAGRTTAYLFPKVGHYVGVDYSHGLVKAAQQIYPDAEILWCDARDMSDFKDASFDFVNFSFNGLDSLDHEGRLQVLAEVRRVLKPGGHWMFSSHNRDYYRRGLLPWQPPFKPGRVMLKKSAHAIISHKNWRRLRKEQVETPDYAFVNDEAHNYSLLHYYVTPQAQTKQLEEAGFTDIRVYDQWGTEFTGTSPKSVWLYYDSRRA</sequence>
<dbReference type="InterPro" id="IPR050508">
    <property type="entry name" value="Methyltransf_Superfamily"/>
</dbReference>
<dbReference type="AlphaFoldDB" id="A0A1H4L9R8"/>
<evidence type="ECO:0000313" key="2">
    <source>
        <dbReference type="EMBL" id="SEB67433.1"/>
    </source>
</evidence>
<dbReference type="GO" id="GO:0032259">
    <property type="term" value="P:methylation"/>
    <property type="evidence" value="ECO:0007669"/>
    <property type="project" value="UniProtKB-KW"/>
</dbReference>
<dbReference type="CDD" id="cd02440">
    <property type="entry name" value="AdoMet_MTases"/>
    <property type="match status" value="1"/>
</dbReference>
<dbReference type="Gene3D" id="3.40.50.150">
    <property type="entry name" value="Vaccinia Virus protein VP39"/>
    <property type="match status" value="1"/>
</dbReference>
<dbReference type="RefSeq" id="WP_090967982.1">
    <property type="nucleotide sequence ID" value="NZ_FNRT01000002.1"/>
</dbReference>
<keyword evidence="2" id="KW-0489">Methyltransferase</keyword>
<keyword evidence="2" id="KW-0808">Transferase</keyword>
<dbReference type="EMBL" id="FNRT01000002">
    <property type="protein sequence ID" value="SEB67433.1"/>
    <property type="molecule type" value="Genomic_DNA"/>
</dbReference>
<proteinExistence type="predicted"/>
<evidence type="ECO:0000259" key="1">
    <source>
        <dbReference type="Pfam" id="PF13649"/>
    </source>
</evidence>